<feature type="transmembrane region" description="Helical" evidence="11">
    <location>
        <begin position="827"/>
        <end position="847"/>
    </location>
</feature>
<evidence type="ECO:0000256" key="5">
    <source>
        <dbReference type="ARBA" id="ARBA00022679"/>
    </source>
</evidence>
<evidence type="ECO:0000256" key="8">
    <source>
        <dbReference type="ARBA" id="ARBA00022989"/>
    </source>
</evidence>
<dbReference type="Pfam" id="PF11145">
    <property type="entry name" value="DUF2921"/>
    <property type="match status" value="1"/>
</dbReference>
<dbReference type="PANTHER" id="PTHR33389:SF33">
    <property type="entry name" value="DUF2921 FAMILY PROTEIN"/>
    <property type="match status" value="1"/>
</dbReference>
<feature type="domain" description="DUF2921" evidence="13">
    <location>
        <begin position="320"/>
        <end position="469"/>
    </location>
</feature>
<dbReference type="AlphaFoldDB" id="A0ABC8YUQ0"/>
<dbReference type="PANTHER" id="PTHR33389">
    <property type="entry name" value="FAMILY PROTEIN, PUTATIVE (DUF2921)-RELATED"/>
    <property type="match status" value="1"/>
</dbReference>
<feature type="domain" description="DUF2921" evidence="13">
    <location>
        <begin position="117"/>
        <end position="261"/>
    </location>
</feature>
<dbReference type="InterPro" id="IPR021319">
    <property type="entry name" value="DUF2921"/>
</dbReference>
<evidence type="ECO:0000256" key="4">
    <source>
        <dbReference type="ARBA" id="ARBA00012483"/>
    </source>
</evidence>
<keyword evidence="8 11" id="KW-1133">Transmembrane helix</keyword>
<feature type="transmembrane region" description="Helical" evidence="11">
    <location>
        <begin position="931"/>
        <end position="952"/>
    </location>
</feature>
<gene>
    <name evidence="14" type="ORF">URODEC1_LOCUS37232</name>
</gene>
<feature type="domain" description="SWEET-like" evidence="12">
    <location>
        <begin position="691"/>
        <end position="960"/>
    </location>
</feature>
<evidence type="ECO:0000313" key="14">
    <source>
        <dbReference type="EMBL" id="CAL4948182.1"/>
    </source>
</evidence>
<keyword evidence="15" id="KW-1185">Reference proteome</keyword>
<feature type="domain" description="DUF2921" evidence="13">
    <location>
        <begin position="507"/>
        <end position="678"/>
    </location>
</feature>
<comment type="pathway">
    <text evidence="3">Protein modification; protein ubiquitination.</text>
</comment>
<evidence type="ECO:0000256" key="2">
    <source>
        <dbReference type="ARBA" id="ARBA00004127"/>
    </source>
</evidence>
<name>A0ABC8YUQ0_9POAL</name>
<feature type="region of interest" description="Disordered" evidence="10">
    <location>
        <begin position="50"/>
        <end position="71"/>
    </location>
</feature>
<evidence type="ECO:0000313" key="15">
    <source>
        <dbReference type="Proteomes" id="UP001497457"/>
    </source>
</evidence>
<evidence type="ECO:0000256" key="1">
    <source>
        <dbReference type="ARBA" id="ARBA00000900"/>
    </source>
</evidence>
<proteinExistence type="predicted"/>
<dbReference type="Pfam" id="PF25333">
    <property type="entry name" value="DUF2921_N"/>
    <property type="match status" value="3"/>
</dbReference>
<evidence type="ECO:0000256" key="11">
    <source>
        <dbReference type="SAM" id="Phobius"/>
    </source>
</evidence>
<reference evidence="14" key="1">
    <citation type="submission" date="2024-10" db="EMBL/GenBank/DDBJ databases">
        <authorList>
            <person name="Ryan C."/>
        </authorList>
    </citation>
    <scope>NUCLEOTIDE SEQUENCE [LARGE SCALE GENOMIC DNA]</scope>
</reference>
<evidence type="ECO:0000259" key="12">
    <source>
        <dbReference type="Pfam" id="PF11145"/>
    </source>
</evidence>
<dbReference type="InterPro" id="IPR057425">
    <property type="entry name" value="DUF2921_N"/>
</dbReference>
<sequence length="979" mass="105126">MTTTHGAIHSSILFPATNSPSQKSITIVGGSDLTYTLKYRRHLHDLQNSSLGFVSSPPSKNHRTNDARQAGRHRSISHIVFLPPRAEMARPHSHLSLLLLLRLLLLLPAATATSYSSLCHSPSAVPDALGGSPPLTLPWTSTGHFSGGGDLHFAQDRYYPHAFYFSPRSTSATTDPAVTHLSATLTLEGTRLAGRHHGDPHSVSFDLDGYHSTATGELCMVGSGSYARDDGFGVVLLSAVVLRLTVPRPANLSVPFVTGRLGGADFNHITLVAYAEAGYEYGETASCPPAPPASGARRVLPVTAAGFSCGRLRALLGRYSYSLDYKPGGHAAASGFFPLRRGHRSMYINQVRCSAAADDNAVRAYMVFYTDEPAAGPSNYTGRRWGRGREFMVGDEALVADGFWDASRSRLCLRACRVAVASSGSQSGADDLAVSECGSIGVSFWFPSVWSVRDRSVAAGMIWNATGGNSDGDAAAGGVIAVSRTGGNYRGNMSDIKYNYTLVEDAKKHYDAMPELSKEKKGRFPGSTSYRDFAFGFYLKKQGGLPRSGYAWPVTIGSAFVEGNALIADAAFGAEEANNKLQRLLNVSYDLQYYVTNSSGNGNSPQLRRLSAEGVYDTKTGSLCMVACQQVTTGSSTDCEVLVTVQFAPTDAAAARERAVGKVSSLRKKTDPLFFDALEFVGDGMYVEQEAESISRMDMESIMLVASMLLSCAFTGLQLRHVKNHPEALPATSTTMLVVLALGYAIPLVLNLEDTYGDSNDRRRQYFFRLASGGLLELNGLVLRVTTVLALVLQLRLLHLAMSSRRSTTDDQAGGNKHDDGVERSTLWVCLPLYALGAVAVWIAHMTDAKPGPALVGDLAAYAGLVLDGFLLPQVVRNALSGYSKVRPALSPWFYAGVAAIRAAPHAYDAFRKRGHVLASYVYASPRDDLFGAGWDVAVPCGAALLVAVLFLQQRRGGAFGEKNSKRPGEYEMVSTLSS</sequence>
<keyword evidence="5" id="KW-0808">Transferase</keyword>
<comment type="catalytic activity">
    <reaction evidence="1">
        <text>S-ubiquitinyl-[E2 ubiquitin-conjugating enzyme]-L-cysteine + [acceptor protein]-L-lysine = [E2 ubiquitin-conjugating enzyme]-L-cysteine + N(6)-ubiquitinyl-[acceptor protein]-L-lysine.</text>
        <dbReference type="EC" id="2.3.2.27"/>
    </reaction>
</comment>
<dbReference type="EC" id="2.3.2.27" evidence="4"/>
<evidence type="ECO:0000256" key="3">
    <source>
        <dbReference type="ARBA" id="ARBA00004906"/>
    </source>
</evidence>
<keyword evidence="6 11" id="KW-0812">Transmembrane</keyword>
<keyword evidence="7" id="KW-0833">Ubl conjugation pathway</keyword>
<evidence type="ECO:0000256" key="9">
    <source>
        <dbReference type="ARBA" id="ARBA00023136"/>
    </source>
</evidence>
<evidence type="ECO:0000259" key="13">
    <source>
        <dbReference type="Pfam" id="PF25333"/>
    </source>
</evidence>
<organism evidence="14 15">
    <name type="scientific">Urochloa decumbens</name>
    <dbReference type="NCBI Taxonomy" id="240449"/>
    <lineage>
        <taxon>Eukaryota</taxon>
        <taxon>Viridiplantae</taxon>
        <taxon>Streptophyta</taxon>
        <taxon>Embryophyta</taxon>
        <taxon>Tracheophyta</taxon>
        <taxon>Spermatophyta</taxon>
        <taxon>Magnoliopsida</taxon>
        <taxon>Liliopsida</taxon>
        <taxon>Poales</taxon>
        <taxon>Poaceae</taxon>
        <taxon>PACMAD clade</taxon>
        <taxon>Panicoideae</taxon>
        <taxon>Panicodae</taxon>
        <taxon>Paniceae</taxon>
        <taxon>Melinidinae</taxon>
        <taxon>Urochloa</taxon>
    </lineage>
</organism>
<dbReference type="GO" id="GO:0061630">
    <property type="term" value="F:ubiquitin protein ligase activity"/>
    <property type="evidence" value="ECO:0007669"/>
    <property type="project" value="UniProtKB-EC"/>
</dbReference>
<dbReference type="EMBL" id="OZ075127">
    <property type="protein sequence ID" value="CAL4948182.1"/>
    <property type="molecule type" value="Genomic_DNA"/>
</dbReference>
<keyword evidence="9 11" id="KW-0472">Membrane</keyword>
<evidence type="ECO:0000256" key="10">
    <source>
        <dbReference type="SAM" id="MobiDB-lite"/>
    </source>
</evidence>
<protein>
    <recommendedName>
        <fullName evidence="4">RING-type E3 ubiquitin transferase</fullName>
        <ecNumber evidence="4">2.3.2.27</ecNumber>
    </recommendedName>
</protein>
<feature type="compositionally biased region" description="Polar residues" evidence="10">
    <location>
        <begin position="50"/>
        <end position="59"/>
    </location>
</feature>
<evidence type="ECO:0000256" key="7">
    <source>
        <dbReference type="ARBA" id="ARBA00022786"/>
    </source>
</evidence>
<accession>A0ABC8YUQ0</accession>
<comment type="subcellular location">
    <subcellularLocation>
        <location evidence="2">Endomembrane system</location>
        <topology evidence="2">Multi-pass membrane protein</topology>
    </subcellularLocation>
</comment>
<feature type="transmembrane region" description="Helical" evidence="11">
    <location>
        <begin position="781"/>
        <end position="798"/>
    </location>
</feature>
<feature type="transmembrane region" description="Helical" evidence="11">
    <location>
        <begin position="731"/>
        <end position="750"/>
    </location>
</feature>
<dbReference type="Proteomes" id="UP001497457">
    <property type="component" value="Chromosome 17b"/>
</dbReference>
<evidence type="ECO:0000256" key="6">
    <source>
        <dbReference type="ARBA" id="ARBA00022692"/>
    </source>
</evidence>
<dbReference type="GO" id="GO:0012505">
    <property type="term" value="C:endomembrane system"/>
    <property type="evidence" value="ECO:0007669"/>
    <property type="project" value="UniProtKB-SubCell"/>
</dbReference>
<feature type="transmembrane region" description="Helical" evidence="11">
    <location>
        <begin position="859"/>
        <end position="880"/>
    </location>
</feature>